<proteinExistence type="predicted"/>
<evidence type="ECO:0000313" key="1">
    <source>
        <dbReference type="EMBL" id="TFK87697.1"/>
    </source>
</evidence>
<evidence type="ECO:0000313" key="2">
    <source>
        <dbReference type="Proteomes" id="UP000308197"/>
    </source>
</evidence>
<organism evidence="1 2">
    <name type="scientific">Polyporus arcularius HHB13444</name>
    <dbReference type="NCBI Taxonomy" id="1314778"/>
    <lineage>
        <taxon>Eukaryota</taxon>
        <taxon>Fungi</taxon>
        <taxon>Dikarya</taxon>
        <taxon>Basidiomycota</taxon>
        <taxon>Agaricomycotina</taxon>
        <taxon>Agaricomycetes</taxon>
        <taxon>Polyporales</taxon>
        <taxon>Polyporaceae</taxon>
        <taxon>Polyporus</taxon>
    </lineage>
</organism>
<gene>
    <name evidence="1" type="ORF">K466DRAFT_662811</name>
</gene>
<sequence>MDQISSSPFAAFRMEEGAQYWHWDEHAQHEWCAAIPDWQELCNSWYKSIPEPGQTFSVSGVGLYFVTSRTLARDAYASIASKILKHRQEAPGAGALIIGQAGSGKGFFVWYLLRILLMIDEPVVLAYGVYCRLFYKGRAYAPRNMGYKLDTRHLPRHSKSKPIWLLADSGGEPEMTLPLLPLEDPLVFPVKTSVSHLGCAEAWATRRDAARIGIPLWSQRDLIDSFTLHDDYRWFHDELQDVLEGSSPDGDMRGVVSWLNKRHPGWRRQSVDDLIETLTEDATRRVGPIARDVHRFILNPMRSTIFPVALGMGYQVIMESLLGPGGGLTDNIFAIRPSPNPQAPMHDTFLCDFKSPVLAKEAKKILYTLHFRRDVETSDADTQHRQLFKECWKGQRTSVLASCLFVNIARYTFLGYDTPKYSLSAMNVTDSTNRVWKAAASSSGLQYLSLPRRTFKAYDPSLSPLKMDIEHVFLPAAIQNSATPTCDAFFLEADRGAQRATLWIVQSTFNAACKSKLDCRIRIRDLVSAARAYLRAALPRDIAVSKRRKMKAGDAVTVELNLVLAHPDIQDRQWSWTVPDEWIEDWRDCTCEPHVYHLPISV</sequence>
<dbReference type="InParanoid" id="A0A5C3PF93"/>
<accession>A0A5C3PF93</accession>
<dbReference type="Proteomes" id="UP000308197">
    <property type="component" value="Unassembled WGS sequence"/>
</dbReference>
<reference evidence="1 2" key="1">
    <citation type="journal article" date="2019" name="Nat. Ecol. Evol.">
        <title>Megaphylogeny resolves global patterns of mushroom evolution.</title>
        <authorList>
            <person name="Varga T."/>
            <person name="Krizsan K."/>
            <person name="Foldi C."/>
            <person name="Dima B."/>
            <person name="Sanchez-Garcia M."/>
            <person name="Sanchez-Ramirez S."/>
            <person name="Szollosi G.J."/>
            <person name="Szarkandi J.G."/>
            <person name="Papp V."/>
            <person name="Albert L."/>
            <person name="Andreopoulos W."/>
            <person name="Angelini C."/>
            <person name="Antonin V."/>
            <person name="Barry K.W."/>
            <person name="Bougher N.L."/>
            <person name="Buchanan P."/>
            <person name="Buyck B."/>
            <person name="Bense V."/>
            <person name="Catcheside P."/>
            <person name="Chovatia M."/>
            <person name="Cooper J."/>
            <person name="Damon W."/>
            <person name="Desjardin D."/>
            <person name="Finy P."/>
            <person name="Geml J."/>
            <person name="Haridas S."/>
            <person name="Hughes K."/>
            <person name="Justo A."/>
            <person name="Karasinski D."/>
            <person name="Kautmanova I."/>
            <person name="Kiss B."/>
            <person name="Kocsube S."/>
            <person name="Kotiranta H."/>
            <person name="LaButti K.M."/>
            <person name="Lechner B.E."/>
            <person name="Liimatainen K."/>
            <person name="Lipzen A."/>
            <person name="Lukacs Z."/>
            <person name="Mihaltcheva S."/>
            <person name="Morgado L.N."/>
            <person name="Niskanen T."/>
            <person name="Noordeloos M.E."/>
            <person name="Ohm R.A."/>
            <person name="Ortiz-Santana B."/>
            <person name="Ovrebo C."/>
            <person name="Racz N."/>
            <person name="Riley R."/>
            <person name="Savchenko A."/>
            <person name="Shiryaev A."/>
            <person name="Soop K."/>
            <person name="Spirin V."/>
            <person name="Szebenyi C."/>
            <person name="Tomsovsky M."/>
            <person name="Tulloss R.E."/>
            <person name="Uehling J."/>
            <person name="Grigoriev I.V."/>
            <person name="Vagvolgyi C."/>
            <person name="Papp T."/>
            <person name="Martin F.M."/>
            <person name="Miettinen O."/>
            <person name="Hibbett D.S."/>
            <person name="Nagy L.G."/>
        </authorList>
    </citation>
    <scope>NUCLEOTIDE SEQUENCE [LARGE SCALE GENOMIC DNA]</scope>
    <source>
        <strain evidence="1 2">HHB13444</strain>
    </source>
</reference>
<dbReference type="AlphaFoldDB" id="A0A5C3PF93"/>
<protein>
    <submittedName>
        <fullName evidence="1">Uncharacterized protein</fullName>
    </submittedName>
</protein>
<dbReference type="EMBL" id="ML211142">
    <property type="protein sequence ID" value="TFK87697.1"/>
    <property type="molecule type" value="Genomic_DNA"/>
</dbReference>
<keyword evidence="2" id="KW-1185">Reference proteome</keyword>
<dbReference type="STRING" id="1314778.A0A5C3PF93"/>
<name>A0A5C3PF93_9APHY</name>